<protein>
    <submittedName>
        <fullName evidence="2">Uncharacterized protein</fullName>
    </submittedName>
</protein>
<keyword evidence="1" id="KW-1133">Transmembrane helix</keyword>
<comment type="caution">
    <text evidence="2">The sequence shown here is derived from an EMBL/GenBank/DDBJ whole genome shotgun (WGS) entry which is preliminary data.</text>
</comment>
<keyword evidence="1" id="KW-0812">Transmembrane</keyword>
<evidence type="ECO:0000313" key="3">
    <source>
        <dbReference type="Proteomes" id="UP000443353"/>
    </source>
</evidence>
<dbReference type="AlphaFoldDB" id="A0A7X3G662"/>
<dbReference type="EMBL" id="WSES01000012">
    <property type="protein sequence ID" value="MVW64180.1"/>
    <property type="molecule type" value="Genomic_DNA"/>
</dbReference>
<proteinExistence type="predicted"/>
<reference evidence="2 3" key="1">
    <citation type="submission" date="2019-12" db="EMBL/GenBank/DDBJ databases">
        <authorList>
            <person name="Li C."/>
            <person name="Zhao J."/>
        </authorList>
    </citation>
    <scope>NUCLEOTIDE SEQUENCE [LARGE SCALE GENOMIC DNA]</scope>
    <source>
        <strain evidence="2 3">NEAU-DD11</strain>
    </source>
</reference>
<evidence type="ECO:0000256" key="1">
    <source>
        <dbReference type="SAM" id="Phobius"/>
    </source>
</evidence>
<feature type="transmembrane region" description="Helical" evidence="1">
    <location>
        <begin position="150"/>
        <end position="167"/>
    </location>
</feature>
<sequence length="210" mass="23627">MGGDQGQWQPVPTADARIYLVDREVILGRKAGDGKNVRLVFARAKQREIAAPARFCPLQYLRFKAARGEWVAPRHYCLHIEDFVETPGSDTITITGYNLEKLPRNMRLSLLARECVSYLVLTALAFCMLTSTLAIGVVCGDSTFVTAIPWWVRLEVPAALMLAWYQLQHRFNARLFRMARGSSTDPDHGQPNLIVDSSAPRCLRRVYSAC</sequence>
<organism evidence="2 3">
    <name type="scientific">Massilia cellulosiltytica</name>
    <dbReference type="NCBI Taxonomy" id="2683234"/>
    <lineage>
        <taxon>Bacteria</taxon>
        <taxon>Pseudomonadati</taxon>
        <taxon>Pseudomonadota</taxon>
        <taxon>Betaproteobacteria</taxon>
        <taxon>Burkholderiales</taxon>
        <taxon>Oxalobacteraceae</taxon>
        <taxon>Telluria group</taxon>
        <taxon>Massilia</taxon>
    </lineage>
</organism>
<name>A0A7X3G662_9BURK</name>
<dbReference type="Proteomes" id="UP000443353">
    <property type="component" value="Unassembled WGS sequence"/>
</dbReference>
<feature type="transmembrane region" description="Helical" evidence="1">
    <location>
        <begin position="116"/>
        <end position="138"/>
    </location>
</feature>
<keyword evidence="1" id="KW-0472">Membrane</keyword>
<keyword evidence="3" id="KW-1185">Reference proteome</keyword>
<evidence type="ECO:0000313" key="2">
    <source>
        <dbReference type="EMBL" id="MVW64180.1"/>
    </source>
</evidence>
<gene>
    <name evidence="2" type="ORF">GPY61_30045</name>
</gene>
<accession>A0A7X3G662</accession>
<dbReference type="RefSeq" id="WP_160410699.1">
    <property type="nucleotide sequence ID" value="NZ_WSES01000012.1"/>
</dbReference>